<keyword evidence="5" id="KW-0627">Porphyrin biosynthesis</keyword>
<dbReference type="Pfam" id="PF13241">
    <property type="entry name" value="NAD_binding_7"/>
    <property type="match status" value="1"/>
</dbReference>
<dbReference type="Gene3D" id="1.10.3280.10">
    <property type="entry name" value="Siroheme synthase, domain 3"/>
    <property type="match status" value="1"/>
</dbReference>
<dbReference type="InterPro" id="IPR036291">
    <property type="entry name" value="NAD(P)-bd_dom_sf"/>
</dbReference>
<dbReference type="PANTHER" id="PTHR35330:SF1">
    <property type="entry name" value="SIROHEME BIOSYNTHESIS PROTEIN MET8"/>
    <property type="match status" value="1"/>
</dbReference>
<evidence type="ECO:0000256" key="1">
    <source>
        <dbReference type="ARBA" id="ARBA00005010"/>
    </source>
</evidence>
<keyword evidence="4" id="KW-0520">NAD</keyword>
<dbReference type="InterPro" id="IPR028161">
    <property type="entry name" value="Met8-like"/>
</dbReference>
<evidence type="ECO:0000256" key="4">
    <source>
        <dbReference type="ARBA" id="ARBA00023027"/>
    </source>
</evidence>
<dbReference type="Proteomes" id="UP000094043">
    <property type="component" value="Chromosome 3"/>
</dbReference>
<dbReference type="GO" id="GO:0019354">
    <property type="term" value="P:siroheme biosynthetic process"/>
    <property type="evidence" value="ECO:0007669"/>
    <property type="project" value="UniProtKB-UniPathway"/>
</dbReference>
<dbReference type="PANTHER" id="PTHR35330">
    <property type="entry name" value="SIROHEME BIOSYNTHESIS PROTEIN MET8"/>
    <property type="match status" value="1"/>
</dbReference>
<dbReference type="InterPro" id="IPR028281">
    <property type="entry name" value="Sirohaem_synthase_central"/>
</dbReference>
<dbReference type="Gene3D" id="3.30.160.110">
    <property type="entry name" value="Siroheme synthase, domain 2"/>
    <property type="match status" value="1"/>
</dbReference>
<keyword evidence="8" id="KW-1185">Reference proteome</keyword>
<dbReference type="InterPro" id="IPR028162">
    <property type="entry name" value="Met8_C"/>
</dbReference>
<evidence type="ECO:0000313" key="7">
    <source>
        <dbReference type="EMBL" id="WVN87998.1"/>
    </source>
</evidence>
<dbReference type="EMBL" id="CP143786">
    <property type="protein sequence ID" value="WVN87998.1"/>
    <property type="molecule type" value="Genomic_DNA"/>
</dbReference>
<sequence>MAFKKPQDAVDLPATAEPLHPAIQQGASLLLALRLQTRPILLIGGGVVASSRLYFLLEAGAQVTIIAPLPVHPSINHYVSDPSTSRQISHLERNFAGRSDPINVKDFDLVLTAIDDNDLSKEICEMCREARVMINVADIPPLCDFYFGAQMRRGPLQILISTGGMGPRAGAMLRDVISNALPEDIELSLEGVGALRRDLRERAPGVGGARGHKRMQWMKDTCDRWGLGNMRQFNDDLLRKRILDEGWEKDIVLGPEDLSSEKDVSIWRVLYPWIAAPEVQWAICGLTLGATVATFVAFWTIRHRS</sequence>
<dbReference type="RefSeq" id="XP_066068698.1">
    <property type="nucleotide sequence ID" value="XM_066212601.1"/>
</dbReference>
<protein>
    <recommendedName>
        <fullName evidence="2">precorrin-2 dehydrogenase</fullName>
        <ecNumber evidence="2">1.3.1.76</ecNumber>
    </recommendedName>
</protein>
<dbReference type="AlphaFoldDB" id="A0A1E3IP82"/>
<evidence type="ECO:0000256" key="2">
    <source>
        <dbReference type="ARBA" id="ARBA00012400"/>
    </source>
</evidence>
<keyword evidence="3" id="KW-0560">Oxidoreductase</keyword>
<reference evidence="7" key="3">
    <citation type="submission" date="2024-01" db="EMBL/GenBank/DDBJ databases">
        <authorList>
            <person name="Coelho M.A."/>
            <person name="David-Palma M."/>
            <person name="Shea T."/>
            <person name="Sun S."/>
            <person name="Cuomo C.A."/>
            <person name="Heitman J."/>
        </authorList>
    </citation>
    <scope>NUCLEOTIDE SEQUENCE</scope>
    <source>
        <strain evidence="7">CBS 7841</strain>
    </source>
</reference>
<proteinExistence type="predicted"/>
<dbReference type="Pfam" id="PF14824">
    <property type="entry name" value="Sirohm_synth_M"/>
    <property type="match status" value="1"/>
</dbReference>
<dbReference type="NCBIfam" id="TIGR01470">
    <property type="entry name" value="cysG_Nterm"/>
    <property type="match status" value="1"/>
</dbReference>
<evidence type="ECO:0000313" key="8">
    <source>
        <dbReference type="Proteomes" id="UP000094043"/>
    </source>
</evidence>
<evidence type="ECO:0000256" key="5">
    <source>
        <dbReference type="ARBA" id="ARBA00023244"/>
    </source>
</evidence>
<accession>A0A1E3IP82</accession>
<organism evidence="7 8">
    <name type="scientific">Cryptococcus depauperatus CBS 7841</name>
    <dbReference type="NCBI Taxonomy" id="1295531"/>
    <lineage>
        <taxon>Eukaryota</taxon>
        <taxon>Fungi</taxon>
        <taxon>Dikarya</taxon>
        <taxon>Basidiomycota</taxon>
        <taxon>Agaricomycotina</taxon>
        <taxon>Tremellomycetes</taxon>
        <taxon>Tremellales</taxon>
        <taxon>Cryptococcaceae</taxon>
        <taxon>Cryptococcus</taxon>
    </lineage>
</organism>
<evidence type="ECO:0000256" key="3">
    <source>
        <dbReference type="ARBA" id="ARBA00023002"/>
    </source>
</evidence>
<dbReference type="VEuPathDB" id="FungiDB:L203_01527"/>
<dbReference type="KEGG" id="cdep:91087407"/>
<comment type="catalytic activity">
    <reaction evidence="6">
        <text>precorrin-2 + NAD(+) = sirohydrochlorin + NADH + 2 H(+)</text>
        <dbReference type="Rhea" id="RHEA:15613"/>
        <dbReference type="ChEBI" id="CHEBI:15378"/>
        <dbReference type="ChEBI" id="CHEBI:57540"/>
        <dbReference type="ChEBI" id="CHEBI:57945"/>
        <dbReference type="ChEBI" id="CHEBI:58351"/>
        <dbReference type="ChEBI" id="CHEBI:58827"/>
        <dbReference type="EC" id="1.3.1.76"/>
    </reaction>
</comment>
<dbReference type="EC" id="1.3.1.76" evidence="2"/>
<dbReference type="Pfam" id="PF14823">
    <property type="entry name" value="Sirohm_synth_C"/>
    <property type="match status" value="1"/>
</dbReference>
<dbReference type="InterPro" id="IPR006367">
    <property type="entry name" value="Sirohaem_synthase_N"/>
</dbReference>
<dbReference type="GeneID" id="91087407"/>
<dbReference type="Gene3D" id="3.40.50.720">
    <property type="entry name" value="NAD(P)-binding Rossmann-like Domain"/>
    <property type="match status" value="1"/>
</dbReference>
<gene>
    <name evidence="7" type="ORF">L203_103196</name>
</gene>
<dbReference type="SUPFAM" id="SSF75615">
    <property type="entry name" value="Siroheme synthase middle domains-like"/>
    <property type="match status" value="1"/>
</dbReference>
<dbReference type="SUPFAM" id="SSF51735">
    <property type="entry name" value="NAD(P)-binding Rossmann-fold domains"/>
    <property type="match status" value="1"/>
</dbReference>
<name>A0A1E3IP82_9TREE</name>
<dbReference type="GO" id="GO:0043115">
    <property type="term" value="F:precorrin-2 dehydrogenase activity"/>
    <property type="evidence" value="ECO:0007669"/>
    <property type="project" value="UniProtKB-EC"/>
</dbReference>
<evidence type="ECO:0000256" key="6">
    <source>
        <dbReference type="ARBA" id="ARBA00047561"/>
    </source>
</evidence>
<comment type="pathway">
    <text evidence="1">Porphyrin-containing compound metabolism; siroheme biosynthesis; sirohydrochlorin from precorrin-2: step 1/1.</text>
</comment>
<reference evidence="7" key="1">
    <citation type="submission" date="2016-06" db="EMBL/GenBank/DDBJ databases">
        <authorList>
            <person name="Cuomo C."/>
            <person name="Litvintseva A."/>
            <person name="Heitman J."/>
            <person name="Chen Y."/>
            <person name="Sun S."/>
            <person name="Springer D."/>
            <person name="Dromer F."/>
            <person name="Young S."/>
            <person name="Zeng Q."/>
            <person name="Chapman S."/>
            <person name="Gujja S."/>
            <person name="Saif S."/>
            <person name="Birren B."/>
        </authorList>
    </citation>
    <scope>NUCLEOTIDE SEQUENCE</scope>
    <source>
        <strain evidence="7">CBS 7841</strain>
    </source>
</reference>
<reference evidence="7" key="2">
    <citation type="journal article" date="2022" name="Elife">
        <title>Obligate sexual reproduction of a homothallic fungus closely related to the Cryptococcus pathogenic species complex.</title>
        <authorList>
            <person name="Passer A.R."/>
            <person name="Clancey S.A."/>
            <person name="Shea T."/>
            <person name="David-Palma M."/>
            <person name="Averette A.F."/>
            <person name="Boekhout T."/>
            <person name="Porcel B.M."/>
            <person name="Nowrousian M."/>
            <person name="Cuomo C.A."/>
            <person name="Sun S."/>
            <person name="Heitman J."/>
            <person name="Coelho M.A."/>
        </authorList>
    </citation>
    <scope>NUCLEOTIDE SEQUENCE</scope>
    <source>
        <strain evidence="7">CBS 7841</strain>
    </source>
</reference>
<dbReference type="OrthoDB" id="1721126at2759"/>
<dbReference type="GO" id="GO:0004325">
    <property type="term" value="F:ferrochelatase activity"/>
    <property type="evidence" value="ECO:0007669"/>
    <property type="project" value="InterPro"/>
</dbReference>